<proteinExistence type="evidence at transcript level"/>
<evidence type="ECO:0000256" key="1">
    <source>
        <dbReference type="SAM" id="SignalP"/>
    </source>
</evidence>
<evidence type="ECO:0000313" key="2">
    <source>
        <dbReference type="EMBL" id="AKI30066.1"/>
    </source>
</evidence>
<gene>
    <name evidence="2" type="primary">HBP-1</name>
</gene>
<dbReference type="AlphaFoldDB" id="A0A0G2UMW8"/>
<reference evidence="2" key="1">
    <citation type="submission" date="2015-04" db="EMBL/GenBank/DDBJ databases">
        <title>Infiltration of chitin by protein coacervates defines the squid beak mechanical gradient.</title>
        <authorList>
            <person name="Tan Y."/>
            <person name="Hoon S."/>
            <person name="Guerette P.A."/>
            <person name="Wei W."/>
            <person name="Ghadban A."/>
            <person name="Hao C."/>
            <person name="Miserez A."/>
            <person name="Waite J."/>
        </authorList>
    </citation>
    <scope>NUCLEOTIDE SEQUENCE</scope>
    <source>
        <tissue evidence="2">Bucal mass</tissue>
    </source>
</reference>
<feature type="signal peptide" evidence="1">
    <location>
        <begin position="1"/>
        <end position="19"/>
    </location>
</feature>
<keyword evidence="1" id="KW-0732">Signal</keyword>
<sequence>MKCVSFAIFLVVAIFGANSQLYGAPAVGGVVENAVNAAESGAAATHDAQGAYAEADTAGVLDVNHAEHHDGVHDASGYGFGGLAGHGGFAGHGLYGPGFAGHGLLGAGYAGLGLHGAGFAGHGLHGAGFAGHGLYGAGFAGHGLHGFAGHGLYGAGFAGHGLGLGGLHGALGHGALAHY</sequence>
<dbReference type="CD-CODE" id="AC4402D9">
    <property type="entry name" value="Synthetic Condensate 000139"/>
</dbReference>
<organism evidence="2">
    <name type="scientific">Dosidicus gigas</name>
    <name type="common">Humboldt squid</name>
    <dbReference type="NCBI Taxonomy" id="346249"/>
    <lineage>
        <taxon>Eukaryota</taxon>
        <taxon>Metazoa</taxon>
        <taxon>Spiralia</taxon>
        <taxon>Lophotrochozoa</taxon>
        <taxon>Mollusca</taxon>
        <taxon>Cephalopoda</taxon>
        <taxon>Coleoidea</taxon>
        <taxon>Decapodiformes</taxon>
        <taxon>Oegopsida</taxon>
        <taxon>Ommastrephidae</taxon>
        <taxon>Dosidicus</taxon>
    </lineage>
</organism>
<accession>A0A0G2UMW8</accession>
<name>A0A0G2UMW8_DOSGI</name>
<dbReference type="EMBL" id="KR071136">
    <property type="protein sequence ID" value="AKI30066.1"/>
    <property type="molecule type" value="mRNA"/>
</dbReference>
<protein>
    <submittedName>
        <fullName evidence="2">Histidine rich beak protein 1</fullName>
    </submittedName>
</protein>
<feature type="chain" id="PRO_5005182466" evidence="1">
    <location>
        <begin position="20"/>
        <end position="179"/>
    </location>
</feature>